<evidence type="ECO:0000313" key="2">
    <source>
        <dbReference type="Proteomes" id="UP001201980"/>
    </source>
</evidence>
<dbReference type="AlphaFoldDB" id="A0AAD5RM96"/>
<gene>
    <name evidence="1" type="ORF">MKZ38_004709</name>
</gene>
<sequence length="146" mass="16482">MPWIDTNVTLYGTAGSIYNESPSSKSQLLAASSQTTHHLARDGAPKTNLDHLKGTAGFCWGQSRNCKRAACNCLRRSQLPEDKDLAIWSPFIALEADYGYDECGRETILWETFFEEGFSLESRKDDAWRIFVVKGEPLKLFKLELT</sequence>
<reference evidence="1" key="1">
    <citation type="submission" date="2022-07" db="EMBL/GenBank/DDBJ databases">
        <title>Draft genome sequence of Zalerion maritima ATCC 34329, a (micro)plastics degrading marine fungus.</title>
        <authorList>
            <person name="Paco A."/>
            <person name="Goncalves M.F.M."/>
            <person name="Rocha-Santos T.A.P."/>
            <person name="Alves A."/>
        </authorList>
    </citation>
    <scope>NUCLEOTIDE SEQUENCE</scope>
    <source>
        <strain evidence="1">ATCC 34329</strain>
    </source>
</reference>
<dbReference type="Proteomes" id="UP001201980">
    <property type="component" value="Unassembled WGS sequence"/>
</dbReference>
<name>A0AAD5RM96_9PEZI</name>
<comment type="caution">
    <text evidence="1">The sequence shown here is derived from an EMBL/GenBank/DDBJ whole genome shotgun (WGS) entry which is preliminary data.</text>
</comment>
<keyword evidence="2" id="KW-1185">Reference proteome</keyword>
<organism evidence="1 2">
    <name type="scientific">Zalerion maritima</name>
    <dbReference type="NCBI Taxonomy" id="339359"/>
    <lineage>
        <taxon>Eukaryota</taxon>
        <taxon>Fungi</taxon>
        <taxon>Dikarya</taxon>
        <taxon>Ascomycota</taxon>
        <taxon>Pezizomycotina</taxon>
        <taxon>Sordariomycetes</taxon>
        <taxon>Lulworthiomycetidae</taxon>
        <taxon>Lulworthiales</taxon>
        <taxon>Lulworthiaceae</taxon>
        <taxon>Zalerion</taxon>
    </lineage>
</organism>
<accession>A0AAD5RM96</accession>
<proteinExistence type="predicted"/>
<evidence type="ECO:0000313" key="1">
    <source>
        <dbReference type="EMBL" id="KAJ2897371.1"/>
    </source>
</evidence>
<dbReference type="EMBL" id="JAKWBI020000279">
    <property type="protein sequence ID" value="KAJ2897371.1"/>
    <property type="molecule type" value="Genomic_DNA"/>
</dbReference>
<protein>
    <submittedName>
        <fullName evidence="1">Uncharacterized protein</fullName>
    </submittedName>
</protein>